<dbReference type="PANTHER" id="PTHR30622:SF3">
    <property type="entry name" value="UNDECAPRENYL-DIPHOSPHATASE"/>
    <property type="match status" value="1"/>
</dbReference>
<dbReference type="EC" id="3.6.1.27" evidence="3 17"/>
<evidence type="ECO:0000256" key="2">
    <source>
        <dbReference type="ARBA" id="ARBA00010621"/>
    </source>
</evidence>
<keyword evidence="10 17" id="KW-1133">Transmembrane helix</keyword>
<evidence type="ECO:0000256" key="8">
    <source>
        <dbReference type="ARBA" id="ARBA00022960"/>
    </source>
</evidence>
<evidence type="ECO:0000256" key="7">
    <source>
        <dbReference type="ARBA" id="ARBA00022801"/>
    </source>
</evidence>
<evidence type="ECO:0000256" key="1">
    <source>
        <dbReference type="ARBA" id="ARBA00004651"/>
    </source>
</evidence>
<feature type="transmembrane region" description="Helical" evidence="17">
    <location>
        <begin position="224"/>
        <end position="246"/>
    </location>
</feature>
<dbReference type="Proteomes" id="UP001238450">
    <property type="component" value="Unassembled WGS sequence"/>
</dbReference>
<dbReference type="EMBL" id="JAUSUV010000003">
    <property type="protein sequence ID" value="MDQ0416684.1"/>
    <property type="molecule type" value="Genomic_DNA"/>
</dbReference>
<dbReference type="InterPro" id="IPR003824">
    <property type="entry name" value="UppP"/>
</dbReference>
<organism evidence="18 19">
    <name type="scientific">Croceifilum oryzae</name>
    <dbReference type="NCBI Taxonomy" id="1553429"/>
    <lineage>
        <taxon>Bacteria</taxon>
        <taxon>Bacillati</taxon>
        <taxon>Bacillota</taxon>
        <taxon>Bacilli</taxon>
        <taxon>Bacillales</taxon>
        <taxon>Thermoactinomycetaceae</taxon>
        <taxon>Croceifilum</taxon>
    </lineage>
</organism>
<evidence type="ECO:0000256" key="5">
    <source>
        <dbReference type="ARBA" id="ARBA00022475"/>
    </source>
</evidence>
<accession>A0AAJ1TDU8</accession>
<dbReference type="GO" id="GO:0005886">
    <property type="term" value="C:plasma membrane"/>
    <property type="evidence" value="ECO:0007669"/>
    <property type="project" value="UniProtKB-SubCell"/>
</dbReference>
<keyword evidence="9 17" id="KW-0573">Peptidoglycan synthesis</keyword>
<comment type="similarity">
    <text evidence="2 17">Belongs to the UppP family.</text>
</comment>
<keyword evidence="8 17" id="KW-0133">Cell shape</keyword>
<keyword evidence="19" id="KW-1185">Reference proteome</keyword>
<evidence type="ECO:0000313" key="18">
    <source>
        <dbReference type="EMBL" id="MDQ0416684.1"/>
    </source>
</evidence>
<comment type="miscellaneous">
    <text evidence="17">Bacitracin is thought to be involved in the inhibition of peptidoglycan synthesis by sequestering undecaprenyl diphosphate, thereby reducing the pool of lipid carrier available.</text>
</comment>
<proteinExistence type="inferred from homology"/>
<feature type="transmembrane region" description="Helical" evidence="17">
    <location>
        <begin position="90"/>
        <end position="108"/>
    </location>
</feature>
<feature type="transmembrane region" description="Helical" evidence="17">
    <location>
        <begin position="152"/>
        <end position="172"/>
    </location>
</feature>
<dbReference type="GO" id="GO:0009252">
    <property type="term" value="P:peptidoglycan biosynthetic process"/>
    <property type="evidence" value="ECO:0007669"/>
    <property type="project" value="UniProtKB-KW"/>
</dbReference>
<evidence type="ECO:0000256" key="14">
    <source>
        <dbReference type="ARBA" id="ARBA00032707"/>
    </source>
</evidence>
<dbReference type="HAMAP" id="MF_01006">
    <property type="entry name" value="Undec_diphosphatase"/>
    <property type="match status" value="1"/>
</dbReference>
<name>A0AAJ1TDU8_9BACL</name>
<evidence type="ECO:0000256" key="13">
    <source>
        <dbReference type="ARBA" id="ARBA00023316"/>
    </source>
</evidence>
<keyword evidence="11 17" id="KW-0472">Membrane</keyword>
<dbReference type="GO" id="GO:0050380">
    <property type="term" value="F:undecaprenyl-diphosphatase activity"/>
    <property type="evidence" value="ECO:0007669"/>
    <property type="project" value="UniProtKB-UniRule"/>
</dbReference>
<evidence type="ECO:0000256" key="9">
    <source>
        <dbReference type="ARBA" id="ARBA00022984"/>
    </source>
</evidence>
<evidence type="ECO:0000256" key="15">
    <source>
        <dbReference type="ARBA" id="ARBA00032932"/>
    </source>
</evidence>
<evidence type="ECO:0000256" key="3">
    <source>
        <dbReference type="ARBA" id="ARBA00012374"/>
    </source>
</evidence>
<feature type="transmembrane region" description="Helical" evidence="17">
    <location>
        <begin position="258"/>
        <end position="276"/>
    </location>
</feature>
<dbReference type="NCBIfam" id="TIGR00753">
    <property type="entry name" value="undec_PP_bacA"/>
    <property type="match status" value="1"/>
</dbReference>
<dbReference type="AlphaFoldDB" id="A0AAJ1TDU8"/>
<dbReference type="Pfam" id="PF02673">
    <property type="entry name" value="BacA"/>
    <property type="match status" value="1"/>
</dbReference>
<protein>
    <recommendedName>
        <fullName evidence="4 17">Undecaprenyl-diphosphatase</fullName>
        <ecNumber evidence="3 17">3.6.1.27</ecNumber>
    </recommendedName>
    <alternativeName>
        <fullName evidence="15 17">Bacitracin resistance protein</fullName>
    </alternativeName>
    <alternativeName>
        <fullName evidence="14 17">Undecaprenyl pyrophosphate phosphatase</fullName>
    </alternativeName>
</protein>
<dbReference type="NCBIfam" id="NF001390">
    <property type="entry name" value="PRK00281.1-4"/>
    <property type="match status" value="1"/>
</dbReference>
<evidence type="ECO:0000256" key="6">
    <source>
        <dbReference type="ARBA" id="ARBA00022692"/>
    </source>
</evidence>
<dbReference type="GO" id="GO:0046677">
    <property type="term" value="P:response to antibiotic"/>
    <property type="evidence" value="ECO:0007669"/>
    <property type="project" value="UniProtKB-UniRule"/>
</dbReference>
<evidence type="ECO:0000256" key="16">
    <source>
        <dbReference type="ARBA" id="ARBA00047594"/>
    </source>
</evidence>
<dbReference type="NCBIfam" id="NF001389">
    <property type="entry name" value="PRK00281.1-2"/>
    <property type="match status" value="1"/>
</dbReference>
<evidence type="ECO:0000313" key="19">
    <source>
        <dbReference type="Proteomes" id="UP001238450"/>
    </source>
</evidence>
<comment type="catalytic activity">
    <reaction evidence="16 17">
        <text>di-trans,octa-cis-undecaprenyl diphosphate + H2O = di-trans,octa-cis-undecaprenyl phosphate + phosphate + H(+)</text>
        <dbReference type="Rhea" id="RHEA:28094"/>
        <dbReference type="ChEBI" id="CHEBI:15377"/>
        <dbReference type="ChEBI" id="CHEBI:15378"/>
        <dbReference type="ChEBI" id="CHEBI:43474"/>
        <dbReference type="ChEBI" id="CHEBI:58405"/>
        <dbReference type="ChEBI" id="CHEBI:60392"/>
        <dbReference type="EC" id="3.6.1.27"/>
    </reaction>
</comment>
<keyword evidence="5 17" id="KW-1003">Cell membrane</keyword>
<evidence type="ECO:0000256" key="11">
    <source>
        <dbReference type="ARBA" id="ARBA00023136"/>
    </source>
</evidence>
<feature type="transmembrane region" description="Helical" evidence="17">
    <location>
        <begin position="192"/>
        <end position="212"/>
    </location>
</feature>
<gene>
    <name evidence="17" type="primary">uppP</name>
    <name evidence="18" type="ORF">J2Z48_000851</name>
</gene>
<keyword evidence="13 17" id="KW-0961">Cell wall biogenesis/degradation</keyword>
<comment type="caution">
    <text evidence="18">The sequence shown here is derived from an EMBL/GenBank/DDBJ whole genome shotgun (WGS) entry which is preliminary data.</text>
</comment>
<evidence type="ECO:0000256" key="10">
    <source>
        <dbReference type="ARBA" id="ARBA00022989"/>
    </source>
</evidence>
<comment type="subcellular location">
    <subcellularLocation>
        <location evidence="1 17">Cell membrane</location>
        <topology evidence="1 17">Multi-pass membrane protein</topology>
    </subcellularLocation>
</comment>
<dbReference type="NCBIfam" id="NF001388">
    <property type="entry name" value="PRK00281.1-1"/>
    <property type="match status" value="1"/>
</dbReference>
<dbReference type="PANTHER" id="PTHR30622">
    <property type="entry name" value="UNDECAPRENYL-DIPHOSPHATASE"/>
    <property type="match status" value="1"/>
</dbReference>
<keyword evidence="6 17" id="KW-0812">Transmembrane</keyword>
<feature type="transmembrane region" description="Helical" evidence="17">
    <location>
        <begin position="50"/>
        <end position="69"/>
    </location>
</feature>
<comment type="function">
    <text evidence="17">Catalyzes the dephosphorylation of undecaprenyl diphosphate (UPP). Confers resistance to bacitracin.</text>
</comment>
<sequence length="277" mass="30456">MMWWDVFVGIVLGFVEGMTEFVPVSSTGHMILVGELLLGFKGVKASTFEVFIQLGSILAVVVVFWKRLLSLIGIDVSQKLKDGRKKRGNLTILHVIVAMIPAVVLGLLLRDFIKSGLFTSDKVVYPLIFGGILMIIAEKWKRPVIVTSLDEITYKQAFMIGLFQCFALWPGFSRSGATISGGLLTGADHKTAAEFSFIVAVPMMMGASGLELYKSWGILGVDDLPLFATGFVTAFLVALFAIKFFLNLMERISLTPFAIYRFVLAGILLVVFISKLI</sequence>
<evidence type="ECO:0000256" key="12">
    <source>
        <dbReference type="ARBA" id="ARBA00023251"/>
    </source>
</evidence>
<reference evidence="18 19" key="1">
    <citation type="submission" date="2023-07" db="EMBL/GenBank/DDBJ databases">
        <title>Genomic Encyclopedia of Type Strains, Phase IV (KMG-IV): sequencing the most valuable type-strain genomes for metagenomic binning, comparative biology and taxonomic classification.</title>
        <authorList>
            <person name="Goeker M."/>
        </authorList>
    </citation>
    <scope>NUCLEOTIDE SEQUENCE [LARGE SCALE GENOMIC DNA]</scope>
    <source>
        <strain evidence="18 19">DSM 46876</strain>
    </source>
</reference>
<dbReference type="GO" id="GO:0071555">
    <property type="term" value="P:cell wall organization"/>
    <property type="evidence" value="ECO:0007669"/>
    <property type="project" value="UniProtKB-KW"/>
</dbReference>
<keyword evidence="7 17" id="KW-0378">Hydrolase</keyword>
<evidence type="ECO:0000256" key="4">
    <source>
        <dbReference type="ARBA" id="ARBA00021581"/>
    </source>
</evidence>
<dbReference type="GO" id="GO:0008360">
    <property type="term" value="P:regulation of cell shape"/>
    <property type="evidence" value="ECO:0007669"/>
    <property type="project" value="UniProtKB-KW"/>
</dbReference>
<feature type="transmembrane region" description="Helical" evidence="17">
    <location>
        <begin position="123"/>
        <end position="140"/>
    </location>
</feature>
<evidence type="ECO:0000256" key="17">
    <source>
        <dbReference type="HAMAP-Rule" id="MF_01006"/>
    </source>
</evidence>
<keyword evidence="12 17" id="KW-0046">Antibiotic resistance</keyword>